<evidence type="ECO:0000313" key="5">
    <source>
        <dbReference type="EMBL" id="MEK8032194.1"/>
    </source>
</evidence>
<dbReference type="RefSeq" id="WP_341426607.1">
    <property type="nucleotide sequence ID" value="NZ_JBBUTG010000009.1"/>
</dbReference>
<dbReference type="PROSITE" id="PS00194">
    <property type="entry name" value="THIOREDOXIN_1"/>
    <property type="match status" value="1"/>
</dbReference>
<feature type="domain" description="Thioredoxin" evidence="4">
    <location>
        <begin position="36"/>
        <end position="176"/>
    </location>
</feature>
<evidence type="ECO:0000313" key="6">
    <source>
        <dbReference type="Proteomes" id="UP001371218"/>
    </source>
</evidence>
<dbReference type="InterPro" id="IPR006311">
    <property type="entry name" value="TAT_signal"/>
</dbReference>
<keyword evidence="2" id="KW-0201">Cytochrome c-type biogenesis</keyword>
<accession>A0ABU9BR08</accession>
<dbReference type="PANTHER" id="PTHR42852:SF17">
    <property type="entry name" value="THIOREDOXIN-LIKE PROTEIN HI_1115"/>
    <property type="match status" value="1"/>
</dbReference>
<dbReference type="InterPro" id="IPR036249">
    <property type="entry name" value="Thioredoxin-like_sf"/>
</dbReference>
<dbReference type="InterPro" id="IPR013740">
    <property type="entry name" value="Redoxin"/>
</dbReference>
<dbReference type="InterPro" id="IPR017937">
    <property type="entry name" value="Thioredoxin_CS"/>
</dbReference>
<dbReference type="Proteomes" id="UP001371218">
    <property type="component" value="Unassembled WGS sequence"/>
</dbReference>
<comment type="caution">
    <text evidence="5">The sequence shown here is derived from an EMBL/GenBank/DDBJ whole genome shotgun (WGS) entry which is preliminary data.</text>
</comment>
<dbReference type="PROSITE" id="PS51318">
    <property type="entry name" value="TAT"/>
    <property type="match status" value="1"/>
</dbReference>
<keyword evidence="3" id="KW-0676">Redox-active center</keyword>
<evidence type="ECO:0000259" key="4">
    <source>
        <dbReference type="PROSITE" id="PS51352"/>
    </source>
</evidence>
<proteinExistence type="predicted"/>
<dbReference type="EMBL" id="JBBUTG010000009">
    <property type="protein sequence ID" value="MEK8032194.1"/>
    <property type="molecule type" value="Genomic_DNA"/>
</dbReference>
<keyword evidence="6" id="KW-1185">Reference proteome</keyword>
<protein>
    <submittedName>
        <fullName evidence="5">Redoxin family protein</fullName>
    </submittedName>
</protein>
<dbReference type="InterPro" id="IPR013766">
    <property type="entry name" value="Thioredoxin_domain"/>
</dbReference>
<dbReference type="InterPro" id="IPR019546">
    <property type="entry name" value="TAT_signal_bac_arc"/>
</dbReference>
<dbReference type="SUPFAM" id="SSF52833">
    <property type="entry name" value="Thioredoxin-like"/>
    <property type="match status" value="1"/>
</dbReference>
<dbReference type="Pfam" id="PF08534">
    <property type="entry name" value="Redoxin"/>
    <property type="match status" value="1"/>
</dbReference>
<dbReference type="Gene3D" id="3.40.30.10">
    <property type="entry name" value="Glutaredoxin"/>
    <property type="match status" value="1"/>
</dbReference>
<dbReference type="NCBIfam" id="TIGR01409">
    <property type="entry name" value="TAT_signal_seq"/>
    <property type="match status" value="1"/>
</dbReference>
<gene>
    <name evidence="5" type="ORF">AACH06_15305</name>
</gene>
<dbReference type="InterPro" id="IPR050553">
    <property type="entry name" value="Thioredoxin_ResA/DsbE_sf"/>
</dbReference>
<evidence type="ECO:0000256" key="3">
    <source>
        <dbReference type="ARBA" id="ARBA00023284"/>
    </source>
</evidence>
<name>A0ABU9BR08_9BURK</name>
<reference evidence="5 6" key="1">
    <citation type="submission" date="2024-04" db="EMBL/GenBank/DDBJ databases">
        <title>Novel species of the genus Ideonella isolated from streams.</title>
        <authorList>
            <person name="Lu H."/>
        </authorList>
    </citation>
    <scope>NUCLEOTIDE SEQUENCE [LARGE SCALE GENOMIC DNA]</scope>
    <source>
        <strain evidence="5 6">DXS29W</strain>
    </source>
</reference>
<evidence type="ECO:0000256" key="2">
    <source>
        <dbReference type="ARBA" id="ARBA00022748"/>
    </source>
</evidence>
<dbReference type="PROSITE" id="PS51352">
    <property type="entry name" value="THIOREDOXIN_2"/>
    <property type="match status" value="1"/>
</dbReference>
<organism evidence="5 6">
    <name type="scientific">Ideonella lacteola</name>
    <dbReference type="NCBI Taxonomy" id="2984193"/>
    <lineage>
        <taxon>Bacteria</taxon>
        <taxon>Pseudomonadati</taxon>
        <taxon>Pseudomonadota</taxon>
        <taxon>Betaproteobacteria</taxon>
        <taxon>Burkholderiales</taxon>
        <taxon>Sphaerotilaceae</taxon>
        <taxon>Ideonella</taxon>
    </lineage>
</organism>
<sequence length="177" mass="19673">MRPRLSELSRRDVLGLGAAGVASAALGLPTVAQAAIAPSSPAPDFTLKTLEGPNLRLQEQRGKVVLLNFWATWCGPCREEMPQLNKLFEKYRPLGFTLLGVNIDEDPRNAANVATQLGVKFPVLLDTDKRISKLYQLSTMPSTVMIDRDGRVRYVNRGYKSGTELEYDQQIRALLKE</sequence>
<comment type="subcellular location">
    <subcellularLocation>
        <location evidence="1">Cell envelope</location>
    </subcellularLocation>
</comment>
<evidence type="ECO:0000256" key="1">
    <source>
        <dbReference type="ARBA" id="ARBA00004196"/>
    </source>
</evidence>
<dbReference type="CDD" id="cd02966">
    <property type="entry name" value="TlpA_like_family"/>
    <property type="match status" value="1"/>
</dbReference>
<dbReference type="PANTHER" id="PTHR42852">
    <property type="entry name" value="THIOL:DISULFIDE INTERCHANGE PROTEIN DSBE"/>
    <property type="match status" value="1"/>
</dbReference>